<protein>
    <submittedName>
        <fullName evidence="1">15966_t:CDS:1</fullName>
    </submittedName>
</protein>
<gene>
    <name evidence="1" type="ORF">DERYTH_LOCUS15840</name>
</gene>
<evidence type="ECO:0000313" key="2">
    <source>
        <dbReference type="Proteomes" id="UP000789405"/>
    </source>
</evidence>
<feature type="non-terminal residue" evidence="1">
    <location>
        <position position="1"/>
    </location>
</feature>
<accession>A0A9N9IIW6</accession>
<dbReference type="Proteomes" id="UP000789405">
    <property type="component" value="Unassembled WGS sequence"/>
</dbReference>
<dbReference type="AlphaFoldDB" id="A0A9N9IIW6"/>
<reference evidence="1" key="1">
    <citation type="submission" date="2021-06" db="EMBL/GenBank/DDBJ databases">
        <authorList>
            <person name="Kallberg Y."/>
            <person name="Tangrot J."/>
            <person name="Rosling A."/>
        </authorList>
    </citation>
    <scope>NUCLEOTIDE SEQUENCE</scope>
    <source>
        <strain evidence="1">MA453B</strain>
    </source>
</reference>
<name>A0A9N9IIW6_9GLOM</name>
<dbReference type="EMBL" id="CAJVPY010013192">
    <property type="protein sequence ID" value="CAG8739092.1"/>
    <property type="molecule type" value="Genomic_DNA"/>
</dbReference>
<evidence type="ECO:0000313" key="1">
    <source>
        <dbReference type="EMBL" id="CAG8739092.1"/>
    </source>
</evidence>
<proteinExistence type="predicted"/>
<organism evidence="1 2">
    <name type="scientific">Dentiscutata erythropus</name>
    <dbReference type="NCBI Taxonomy" id="1348616"/>
    <lineage>
        <taxon>Eukaryota</taxon>
        <taxon>Fungi</taxon>
        <taxon>Fungi incertae sedis</taxon>
        <taxon>Mucoromycota</taxon>
        <taxon>Glomeromycotina</taxon>
        <taxon>Glomeromycetes</taxon>
        <taxon>Diversisporales</taxon>
        <taxon>Gigasporaceae</taxon>
        <taxon>Dentiscutata</taxon>
    </lineage>
</organism>
<sequence length="75" mass="8670">EKNKCVNETKKQAQISMNDILTQKGESHNPTINFMLTPTTRIQLHRLQQQGFNYIDSNNENSTTYLEEKVVVSKT</sequence>
<comment type="caution">
    <text evidence="1">The sequence shown here is derived from an EMBL/GenBank/DDBJ whole genome shotgun (WGS) entry which is preliminary data.</text>
</comment>
<keyword evidence="2" id="KW-1185">Reference proteome</keyword>